<dbReference type="RefSeq" id="WP_070237797.1">
    <property type="nucleotide sequence ID" value="NZ_CP017478.1"/>
</dbReference>
<organism evidence="2 3">
    <name type="scientific">Urechidicola croceus</name>
    <dbReference type="NCBI Taxonomy" id="1850246"/>
    <lineage>
        <taxon>Bacteria</taxon>
        <taxon>Pseudomonadati</taxon>
        <taxon>Bacteroidota</taxon>
        <taxon>Flavobacteriia</taxon>
        <taxon>Flavobacteriales</taxon>
        <taxon>Flavobacteriaceae</taxon>
        <taxon>Urechidicola</taxon>
    </lineage>
</organism>
<feature type="transmembrane region" description="Helical" evidence="1">
    <location>
        <begin position="29"/>
        <end position="50"/>
    </location>
</feature>
<evidence type="ECO:0000256" key="1">
    <source>
        <dbReference type="SAM" id="Phobius"/>
    </source>
</evidence>
<dbReference type="InterPro" id="IPR045275">
    <property type="entry name" value="MscS_archaea/bacteria_type"/>
</dbReference>
<protein>
    <recommendedName>
        <fullName evidence="4">Small-conductance mechanosensitive channel</fullName>
    </recommendedName>
</protein>
<feature type="transmembrane region" description="Helical" evidence="1">
    <location>
        <begin position="189"/>
        <end position="209"/>
    </location>
</feature>
<dbReference type="PANTHER" id="PTHR30221:SF1">
    <property type="entry name" value="SMALL-CONDUCTANCE MECHANOSENSITIVE CHANNEL"/>
    <property type="match status" value="1"/>
</dbReference>
<dbReference type="OrthoDB" id="1493289at2"/>
<dbReference type="Proteomes" id="UP000176050">
    <property type="component" value="Chromosome"/>
</dbReference>
<evidence type="ECO:0008006" key="4">
    <source>
        <dbReference type="Google" id="ProtNLM"/>
    </source>
</evidence>
<gene>
    <name evidence="2" type="ORF">LPB138_13520</name>
</gene>
<feature type="transmembrane region" description="Helical" evidence="1">
    <location>
        <begin position="84"/>
        <end position="105"/>
    </location>
</feature>
<dbReference type="AlphaFoldDB" id="A0A1D8PAQ4"/>
<reference evidence="2 3" key="1">
    <citation type="submission" date="2016-10" db="EMBL/GenBank/DDBJ databases">
        <title>Lutibacter sp. LPB0138, isolated from marine gastropod.</title>
        <authorList>
            <person name="Kim E."/>
            <person name="Yi H."/>
        </authorList>
    </citation>
    <scope>NUCLEOTIDE SEQUENCE [LARGE SCALE GENOMIC DNA]</scope>
    <source>
        <strain evidence="2 3">LPB0138</strain>
    </source>
</reference>
<proteinExistence type="predicted"/>
<dbReference type="Gene3D" id="1.10.287.1260">
    <property type="match status" value="1"/>
</dbReference>
<dbReference type="InterPro" id="IPR008910">
    <property type="entry name" value="MSC_TM_helix"/>
</dbReference>
<sequence length="277" mass="30098">MIPFLDIKTDILTAFQGVFDDIVAGMPTVVGFIIFIIIAWLLIKILLYVLRKALSKTNIDKWSEKLSETEIFGSTTINIVLTKIILGVVKWSLILIFVLAGSGIFGLDSVANGIQSFIAYLPSLLSALAILVGGIYLGTVVKNAINSMFKSLEISGGNLVGNIAFYLIVIFLSITAFDQAGVDTSVIKSNLTLIIGSILLAFTIAFGLGSRNVIERLLLGFYSRKNLMIGQRVKIGDDEGVIESIDNICLVLNSSDGKFVFPIKEVNEKVIQVLDDN</sequence>
<dbReference type="PANTHER" id="PTHR30221">
    <property type="entry name" value="SMALL-CONDUCTANCE MECHANOSENSITIVE CHANNEL"/>
    <property type="match status" value="1"/>
</dbReference>
<dbReference type="KEGG" id="lul:LPB138_13520"/>
<dbReference type="STRING" id="1850246.LPB138_13520"/>
<keyword evidence="1" id="KW-0472">Membrane</keyword>
<keyword evidence="1" id="KW-1133">Transmembrane helix</keyword>
<name>A0A1D8PAQ4_9FLAO</name>
<dbReference type="Pfam" id="PF05552">
    <property type="entry name" value="MS_channel_1st_1"/>
    <property type="match status" value="2"/>
</dbReference>
<evidence type="ECO:0000313" key="3">
    <source>
        <dbReference type="Proteomes" id="UP000176050"/>
    </source>
</evidence>
<feature type="transmembrane region" description="Helical" evidence="1">
    <location>
        <begin position="117"/>
        <end position="138"/>
    </location>
</feature>
<accession>A0A1D8PAQ4</accession>
<feature type="transmembrane region" description="Helical" evidence="1">
    <location>
        <begin position="159"/>
        <end position="177"/>
    </location>
</feature>
<keyword evidence="3" id="KW-1185">Reference proteome</keyword>
<dbReference type="EMBL" id="CP017478">
    <property type="protein sequence ID" value="AOW21637.1"/>
    <property type="molecule type" value="Genomic_DNA"/>
</dbReference>
<evidence type="ECO:0000313" key="2">
    <source>
        <dbReference type="EMBL" id="AOW21637.1"/>
    </source>
</evidence>
<dbReference type="GO" id="GO:0008381">
    <property type="term" value="F:mechanosensitive monoatomic ion channel activity"/>
    <property type="evidence" value="ECO:0007669"/>
    <property type="project" value="InterPro"/>
</dbReference>
<keyword evidence="1" id="KW-0812">Transmembrane</keyword>